<feature type="domain" description="3-hydroxyisobutyrate dehydrogenase-like NAD-binding" evidence="6">
    <location>
        <begin position="162"/>
        <end position="280"/>
    </location>
</feature>
<proteinExistence type="inferred from homology"/>
<evidence type="ECO:0000256" key="2">
    <source>
        <dbReference type="ARBA" id="ARBA00023002"/>
    </source>
</evidence>
<feature type="domain" description="6-phosphogluconate dehydrogenase NADP-binding" evidence="5">
    <location>
        <begin position="1"/>
        <end position="144"/>
    </location>
</feature>
<dbReference type="OMA" id="GHAMDCA"/>
<comment type="similarity">
    <text evidence="1">Belongs to the HIBADH-related family. NP60 subfamily.</text>
</comment>
<keyword evidence="2" id="KW-0560">Oxidoreductase</keyword>
<dbReference type="PANTHER" id="PTHR43580:SF8">
    <property type="entry name" value="6-PHOSPHOGLUCONATE DEHYDROGENASE NADP-BINDING DOMAIN-CONTAINING PROTEIN-RELATED"/>
    <property type="match status" value="1"/>
</dbReference>
<keyword evidence="3" id="KW-0520">NAD</keyword>
<name>A0A5N6E0I7_ASPPA</name>
<accession>A0A5N6E0I7</accession>
<dbReference type="PIRSF" id="PIRSF000103">
    <property type="entry name" value="HIBADH"/>
    <property type="match status" value="1"/>
</dbReference>
<evidence type="ECO:0000256" key="1">
    <source>
        <dbReference type="ARBA" id="ARBA00007598"/>
    </source>
</evidence>
<dbReference type="GO" id="GO:0016491">
    <property type="term" value="F:oxidoreductase activity"/>
    <property type="evidence" value="ECO:0007669"/>
    <property type="project" value="UniProtKB-KW"/>
</dbReference>
<protein>
    <submittedName>
        <fullName evidence="7">Uncharacterized protein</fullName>
    </submittedName>
</protein>
<dbReference type="Gene3D" id="1.10.1040.10">
    <property type="entry name" value="N-(1-d-carboxylethyl)-l-norvaline Dehydrogenase, domain 2"/>
    <property type="match status" value="1"/>
</dbReference>
<evidence type="ECO:0000313" key="7">
    <source>
        <dbReference type="EMBL" id="KAB8209890.1"/>
    </source>
</evidence>
<dbReference type="SUPFAM" id="SSF48179">
    <property type="entry name" value="6-phosphogluconate dehydrogenase C-terminal domain-like"/>
    <property type="match status" value="1"/>
</dbReference>
<dbReference type="Gene3D" id="3.40.50.720">
    <property type="entry name" value="NAD(P)-binding Rossmann-like Domain"/>
    <property type="match status" value="1"/>
</dbReference>
<dbReference type="SUPFAM" id="SSF51735">
    <property type="entry name" value="NAD(P)-binding Rossmann-fold domains"/>
    <property type="match status" value="1"/>
</dbReference>
<dbReference type="VEuPathDB" id="FungiDB:BDV34DRAFT_210035"/>
<dbReference type="AlphaFoldDB" id="A0A5N6E0I7"/>
<organism evidence="7 8">
    <name type="scientific">Aspergillus parasiticus</name>
    <dbReference type="NCBI Taxonomy" id="5067"/>
    <lineage>
        <taxon>Eukaryota</taxon>
        <taxon>Fungi</taxon>
        <taxon>Dikarya</taxon>
        <taxon>Ascomycota</taxon>
        <taxon>Pezizomycotina</taxon>
        <taxon>Eurotiomycetes</taxon>
        <taxon>Eurotiomycetidae</taxon>
        <taxon>Eurotiales</taxon>
        <taxon>Aspergillaceae</taxon>
        <taxon>Aspergillus</taxon>
        <taxon>Aspergillus subgen. Circumdati</taxon>
    </lineage>
</organism>
<dbReference type="InterPro" id="IPR015815">
    <property type="entry name" value="HIBADH-related"/>
</dbReference>
<sequence>MGFAMASNLQKHLRAEGQPPLRFWNRTASKGDALKSLGGIQCASIAAVVSDSAVIFISTSNDEAAQAVIAQIISAGNLADKVIVDTTTVHPSTSTAVSAQLTQQNALFVSGPVFGSAPMAAERMILMVTAGPRCAIDRISPYIRDVISRDMLQVAEQPEKASLLKIIGNFLVSGLTEIIGEAHVFAEKSEVGCAVLERLLEAQFGRLPLMISQRLTQGIYMPPVGTLPWSNLDLALKDVGHAMDCAAASGTNLRVGEVALDHLRRAKAFSEEQERDLDSAASYGVIRRDAGLDFENEAVKRRDT</sequence>
<dbReference type="Pfam" id="PF14833">
    <property type="entry name" value="NAD_binding_11"/>
    <property type="match status" value="1"/>
</dbReference>
<reference evidence="7 8" key="1">
    <citation type="submission" date="2019-04" db="EMBL/GenBank/DDBJ databases">
        <title>Fungal friends and foes A comparative genomics study of 23 Aspergillus species from section Flavi.</title>
        <authorList>
            <consortium name="DOE Joint Genome Institute"/>
            <person name="Kjaerbolling I."/>
            <person name="Vesth T.C."/>
            <person name="Frisvad J.C."/>
            <person name="Nybo J.L."/>
            <person name="Theobald S."/>
            <person name="Kildgaard S."/>
            <person name="Petersen T.I."/>
            <person name="Kuo A."/>
            <person name="Sato A."/>
            <person name="Lyhne E.K."/>
            <person name="Kogle M.E."/>
            <person name="Wiebenga A."/>
            <person name="Kun R.S."/>
            <person name="Lubbers R.J."/>
            <person name="Makela M.R."/>
            <person name="Barry K."/>
            <person name="Chovatia M."/>
            <person name="Clum A."/>
            <person name="Daum C."/>
            <person name="Haridas S."/>
            <person name="He G."/>
            <person name="LaButti K."/>
            <person name="Lipzen A."/>
            <person name="Mondo S."/>
            <person name="Pangilinan J."/>
            <person name="Riley R."/>
            <person name="Salamov A."/>
            <person name="Simmons B.A."/>
            <person name="Magnuson J.K."/>
            <person name="Henrissat B."/>
            <person name="Mortensen U.H."/>
            <person name="Larsen T.O."/>
            <person name="De vries R.P."/>
            <person name="Grigoriev I.V."/>
            <person name="Machida M."/>
            <person name="Baker S.E."/>
            <person name="Andersen M.R."/>
        </authorList>
    </citation>
    <scope>NUCLEOTIDE SEQUENCE [LARGE SCALE GENOMIC DNA]</scope>
    <source>
        <strain evidence="7 8">CBS 117618</strain>
    </source>
</reference>
<evidence type="ECO:0000313" key="8">
    <source>
        <dbReference type="Proteomes" id="UP000326532"/>
    </source>
</evidence>
<evidence type="ECO:0000256" key="4">
    <source>
        <dbReference type="PIRSR" id="PIRSR000103-1"/>
    </source>
</evidence>
<feature type="active site" evidence="4">
    <location>
        <position position="165"/>
    </location>
</feature>
<evidence type="ECO:0000259" key="6">
    <source>
        <dbReference type="Pfam" id="PF14833"/>
    </source>
</evidence>
<evidence type="ECO:0000256" key="3">
    <source>
        <dbReference type="ARBA" id="ARBA00023027"/>
    </source>
</evidence>
<dbReference type="InterPro" id="IPR013328">
    <property type="entry name" value="6PGD_dom2"/>
</dbReference>
<dbReference type="GO" id="GO:0050661">
    <property type="term" value="F:NADP binding"/>
    <property type="evidence" value="ECO:0007669"/>
    <property type="project" value="InterPro"/>
</dbReference>
<dbReference type="Proteomes" id="UP000326532">
    <property type="component" value="Unassembled WGS sequence"/>
</dbReference>
<dbReference type="InterPro" id="IPR006115">
    <property type="entry name" value="6PGDH_NADP-bd"/>
</dbReference>
<dbReference type="PANTHER" id="PTHR43580">
    <property type="entry name" value="OXIDOREDUCTASE GLYR1-RELATED"/>
    <property type="match status" value="1"/>
</dbReference>
<dbReference type="InterPro" id="IPR051265">
    <property type="entry name" value="HIBADH-related_NP60_sf"/>
</dbReference>
<dbReference type="InterPro" id="IPR036291">
    <property type="entry name" value="NAD(P)-bd_dom_sf"/>
</dbReference>
<gene>
    <name evidence="7" type="ORF">BDV34DRAFT_210035</name>
</gene>
<dbReference type="Pfam" id="PF03446">
    <property type="entry name" value="NAD_binding_2"/>
    <property type="match status" value="1"/>
</dbReference>
<dbReference type="InterPro" id="IPR029154">
    <property type="entry name" value="HIBADH-like_NADP-bd"/>
</dbReference>
<dbReference type="InterPro" id="IPR008927">
    <property type="entry name" value="6-PGluconate_DH-like_C_sf"/>
</dbReference>
<keyword evidence="8" id="KW-1185">Reference proteome</keyword>
<dbReference type="EMBL" id="ML734945">
    <property type="protein sequence ID" value="KAB8209890.1"/>
    <property type="molecule type" value="Genomic_DNA"/>
</dbReference>
<evidence type="ECO:0000259" key="5">
    <source>
        <dbReference type="Pfam" id="PF03446"/>
    </source>
</evidence>